<sequence>MKKNHNHFLFVSNYCSMNWKTNCEALLIQNDIFIYC</sequence>
<dbReference type="AlphaFoldDB" id="A0A0E9SAM9"/>
<protein>
    <submittedName>
        <fullName evidence="1">Uncharacterized protein</fullName>
    </submittedName>
</protein>
<organism evidence="1">
    <name type="scientific">Anguilla anguilla</name>
    <name type="common">European freshwater eel</name>
    <name type="synonym">Muraena anguilla</name>
    <dbReference type="NCBI Taxonomy" id="7936"/>
    <lineage>
        <taxon>Eukaryota</taxon>
        <taxon>Metazoa</taxon>
        <taxon>Chordata</taxon>
        <taxon>Craniata</taxon>
        <taxon>Vertebrata</taxon>
        <taxon>Euteleostomi</taxon>
        <taxon>Actinopterygii</taxon>
        <taxon>Neopterygii</taxon>
        <taxon>Teleostei</taxon>
        <taxon>Anguilliformes</taxon>
        <taxon>Anguillidae</taxon>
        <taxon>Anguilla</taxon>
    </lineage>
</organism>
<reference evidence="1" key="1">
    <citation type="submission" date="2014-11" db="EMBL/GenBank/DDBJ databases">
        <authorList>
            <person name="Amaro Gonzalez C."/>
        </authorList>
    </citation>
    <scope>NUCLEOTIDE SEQUENCE</scope>
</reference>
<accession>A0A0E9SAM9</accession>
<evidence type="ECO:0000313" key="1">
    <source>
        <dbReference type="EMBL" id="JAH38267.1"/>
    </source>
</evidence>
<reference evidence="1" key="2">
    <citation type="journal article" date="2015" name="Fish Shellfish Immunol.">
        <title>Early steps in the European eel (Anguilla anguilla)-Vibrio vulnificus interaction in the gills: Role of the RtxA13 toxin.</title>
        <authorList>
            <person name="Callol A."/>
            <person name="Pajuelo D."/>
            <person name="Ebbesson L."/>
            <person name="Teles M."/>
            <person name="MacKenzie S."/>
            <person name="Amaro C."/>
        </authorList>
    </citation>
    <scope>NUCLEOTIDE SEQUENCE</scope>
</reference>
<proteinExistence type="predicted"/>
<dbReference type="EMBL" id="GBXM01065858">
    <property type="protein sequence ID" value="JAH42719.1"/>
    <property type="molecule type" value="Transcribed_RNA"/>
</dbReference>
<name>A0A0E9SAM9_ANGAN</name>
<dbReference type="EMBL" id="GBXM01070310">
    <property type="protein sequence ID" value="JAH38267.1"/>
    <property type="molecule type" value="Transcribed_RNA"/>
</dbReference>